<gene>
    <name evidence="1" type="ORF">PSHT_15163</name>
</gene>
<dbReference type="VEuPathDB" id="FungiDB:PSHT_15163"/>
<dbReference type="PANTHER" id="PTHR33324">
    <property type="entry name" value="EXPRESSED PROTEIN"/>
    <property type="match status" value="1"/>
</dbReference>
<name>A0A2S4UGH9_9BASI</name>
<evidence type="ECO:0000313" key="2">
    <source>
        <dbReference type="Proteomes" id="UP000238274"/>
    </source>
</evidence>
<dbReference type="VEuPathDB" id="FungiDB:PSTT_07023"/>
<dbReference type="AlphaFoldDB" id="A0A2S4UGH9"/>
<sequence length="150" mass="17287">MTSSSHTPHTPWTTRQIAWDCDGDEGHPPSITVLLNWLKRDNNYARWRQDTTKVTIRWEVVAELNTHGIGHRNGADVNLKICMLEQACLSARAIQSQPDIYKCIIDGEEISTEAHMRMICKHWTRLHPLMGPLMTHADEVRYNICTECFC</sequence>
<organism evidence="1 2">
    <name type="scientific">Puccinia striiformis</name>
    <dbReference type="NCBI Taxonomy" id="27350"/>
    <lineage>
        <taxon>Eukaryota</taxon>
        <taxon>Fungi</taxon>
        <taxon>Dikarya</taxon>
        <taxon>Basidiomycota</taxon>
        <taxon>Pucciniomycotina</taxon>
        <taxon>Pucciniomycetes</taxon>
        <taxon>Pucciniales</taxon>
        <taxon>Pucciniaceae</taxon>
        <taxon>Puccinia</taxon>
    </lineage>
</organism>
<dbReference type="PANTHER" id="PTHR33324:SF2">
    <property type="entry name" value="MYB_SANT-LIKE DNA-BINDING DOMAIN-CONTAINING PROTEIN"/>
    <property type="match status" value="1"/>
</dbReference>
<dbReference type="EMBL" id="PKSM01000372">
    <property type="protein sequence ID" value="POV96392.1"/>
    <property type="molecule type" value="Genomic_DNA"/>
</dbReference>
<accession>A0A2S4UGH9</accession>
<evidence type="ECO:0000313" key="1">
    <source>
        <dbReference type="EMBL" id="POV96392.1"/>
    </source>
</evidence>
<keyword evidence="2" id="KW-1185">Reference proteome</keyword>
<reference evidence="1 2" key="1">
    <citation type="submission" date="2017-12" db="EMBL/GenBank/DDBJ databases">
        <title>Gene loss provides genomic basis for host adaptation in cereal stripe rust fungi.</title>
        <authorList>
            <person name="Xia C."/>
        </authorList>
    </citation>
    <scope>NUCLEOTIDE SEQUENCE [LARGE SCALE GENOMIC DNA]</scope>
    <source>
        <strain evidence="1 2">93TX-2</strain>
    </source>
</reference>
<comment type="caution">
    <text evidence="1">The sequence shown here is derived from an EMBL/GenBank/DDBJ whole genome shotgun (WGS) entry which is preliminary data.</text>
</comment>
<reference evidence="2" key="3">
    <citation type="journal article" date="2018" name="Mol. Plant Microbe Interact.">
        <title>Genome sequence resources for the wheat stripe rust pathogen (Puccinia striiformis f. sp. tritici) and the barley stripe rust pathogen (Puccinia striiformis f. sp. hordei).</title>
        <authorList>
            <person name="Xia C."/>
            <person name="Wang M."/>
            <person name="Yin C."/>
            <person name="Cornejo O.E."/>
            <person name="Hulbert S.H."/>
            <person name="Chen X."/>
        </authorList>
    </citation>
    <scope>NUCLEOTIDE SEQUENCE [LARGE SCALE GENOMIC DNA]</scope>
    <source>
        <strain evidence="2">93TX-2</strain>
    </source>
</reference>
<reference evidence="2" key="2">
    <citation type="journal article" date="2018" name="BMC Genomics">
        <title>Genomic insights into host adaptation between the wheat stripe rust pathogen (Puccinia striiformis f. sp. tritici) and the barley stripe rust pathogen (Puccinia striiformis f. sp. hordei).</title>
        <authorList>
            <person name="Xia C."/>
            <person name="Wang M."/>
            <person name="Yin C."/>
            <person name="Cornejo O.E."/>
            <person name="Hulbert S.H."/>
            <person name="Chen X."/>
        </authorList>
    </citation>
    <scope>NUCLEOTIDE SEQUENCE [LARGE SCALE GENOMIC DNA]</scope>
    <source>
        <strain evidence="2">93TX-2</strain>
    </source>
</reference>
<proteinExistence type="predicted"/>
<dbReference type="Proteomes" id="UP000238274">
    <property type="component" value="Unassembled WGS sequence"/>
</dbReference>
<dbReference type="OrthoDB" id="111386at2759"/>
<protein>
    <submittedName>
        <fullName evidence="1">Uncharacterized protein</fullName>
    </submittedName>
</protein>